<organism evidence="1 2">
    <name type="scientific">Gossypium arboreum</name>
    <name type="common">Tree cotton</name>
    <name type="synonym">Gossypium nanking</name>
    <dbReference type="NCBI Taxonomy" id="29729"/>
    <lineage>
        <taxon>Eukaryota</taxon>
        <taxon>Viridiplantae</taxon>
        <taxon>Streptophyta</taxon>
        <taxon>Embryophyta</taxon>
        <taxon>Tracheophyta</taxon>
        <taxon>Spermatophyta</taxon>
        <taxon>Magnoliopsida</taxon>
        <taxon>eudicotyledons</taxon>
        <taxon>Gunneridae</taxon>
        <taxon>Pentapetalae</taxon>
        <taxon>rosids</taxon>
        <taxon>malvids</taxon>
        <taxon>Malvales</taxon>
        <taxon>Malvaceae</taxon>
        <taxon>Malvoideae</taxon>
        <taxon>Gossypium</taxon>
    </lineage>
</organism>
<name>A0ABR0QLM1_GOSAR</name>
<keyword evidence="2" id="KW-1185">Reference proteome</keyword>
<evidence type="ECO:0000313" key="1">
    <source>
        <dbReference type="EMBL" id="KAK5839884.1"/>
    </source>
</evidence>
<dbReference type="Proteomes" id="UP001358586">
    <property type="component" value="Chromosome 3"/>
</dbReference>
<comment type="caution">
    <text evidence="1">The sequence shown here is derived from an EMBL/GenBank/DDBJ whole genome shotgun (WGS) entry which is preliminary data.</text>
</comment>
<accession>A0ABR0QLM1</accession>
<reference evidence="1 2" key="1">
    <citation type="submission" date="2023-03" db="EMBL/GenBank/DDBJ databases">
        <title>WGS of Gossypium arboreum.</title>
        <authorList>
            <person name="Yu D."/>
        </authorList>
    </citation>
    <scope>NUCLEOTIDE SEQUENCE [LARGE SCALE GENOMIC DNA]</scope>
    <source>
        <tissue evidence="1">Leaf</tissue>
    </source>
</reference>
<gene>
    <name evidence="1" type="ORF">PVK06_008735</name>
</gene>
<evidence type="ECO:0000313" key="2">
    <source>
        <dbReference type="Proteomes" id="UP001358586"/>
    </source>
</evidence>
<protein>
    <submittedName>
        <fullName evidence="1">Uncharacterized protein</fullName>
    </submittedName>
</protein>
<proteinExistence type="predicted"/>
<sequence length="102" mass="11533">MDDDDFDTLHCHIHVSLSNYWRALVPDSATYDPSHSKASALSPSLRYLHAILAHTLTGRGESTGVVNTHDAYFLWSMVNGHVSDLAYFITLTICYPTERHRK</sequence>
<dbReference type="EMBL" id="JARKNE010000003">
    <property type="protein sequence ID" value="KAK5839884.1"/>
    <property type="molecule type" value="Genomic_DNA"/>
</dbReference>